<dbReference type="SUPFAM" id="SSF55298">
    <property type="entry name" value="YjgF-like"/>
    <property type="match status" value="1"/>
</dbReference>
<reference evidence="1" key="1">
    <citation type="submission" date="2021-01" db="EMBL/GenBank/DDBJ databases">
        <authorList>
            <person name="Corre E."/>
            <person name="Pelletier E."/>
            <person name="Niang G."/>
            <person name="Scheremetjew M."/>
            <person name="Finn R."/>
            <person name="Kale V."/>
            <person name="Holt S."/>
            <person name="Cochrane G."/>
            <person name="Meng A."/>
            <person name="Brown T."/>
            <person name="Cohen L."/>
        </authorList>
    </citation>
    <scope>NUCLEOTIDE SEQUENCE</scope>
    <source>
        <strain evidence="1">CCMP2084</strain>
    </source>
</reference>
<dbReference type="PANTHER" id="PTHR47328:SF1">
    <property type="entry name" value="RUTC FAMILY PROTEIN YOAB"/>
    <property type="match status" value="1"/>
</dbReference>
<dbReference type="InterPro" id="IPR035959">
    <property type="entry name" value="RutC-like_sf"/>
</dbReference>
<sequence>MNAFRLGISPAIRLGISSPYCRRYGVRSFSNATTTTTRIGVDDPRMSRIVIHNNIVYISGQTDTSADDIEGQTLNTLKKVDDLLAEAGTSKSELITASIWLKNIEKDFHSMNAIWSGWVDPENKPVRATVEANMARPQILVEIQVTAALRNESD</sequence>
<dbReference type="EMBL" id="HBHQ01018884">
    <property type="protein sequence ID" value="CAD9820836.1"/>
    <property type="molecule type" value="Transcribed_RNA"/>
</dbReference>
<evidence type="ECO:0000313" key="1">
    <source>
        <dbReference type="EMBL" id="CAD9820836.1"/>
    </source>
</evidence>
<dbReference type="InterPro" id="IPR035709">
    <property type="entry name" value="YoaB-like"/>
</dbReference>
<dbReference type="PANTHER" id="PTHR47328">
    <property type="match status" value="1"/>
</dbReference>
<name>A0A7S2UIG1_9STRA</name>
<proteinExistence type="predicted"/>
<protein>
    <submittedName>
        <fullName evidence="1">Uncharacterized protein</fullName>
    </submittedName>
</protein>
<dbReference type="Gene3D" id="3.30.1330.40">
    <property type="entry name" value="RutC-like"/>
    <property type="match status" value="1"/>
</dbReference>
<accession>A0A7S2UIG1</accession>
<organism evidence="1">
    <name type="scientific">Attheya septentrionalis</name>
    <dbReference type="NCBI Taxonomy" id="420275"/>
    <lineage>
        <taxon>Eukaryota</taxon>
        <taxon>Sar</taxon>
        <taxon>Stramenopiles</taxon>
        <taxon>Ochrophyta</taxon>
        <taxon>Bacillariophyta</taxon>
        <taxon>Coscinodiscophyceae</taxon>
        <taxon>Chaetocerotophycidae</taxon>
        <taxon>Chaetocerotales</taxon>
        <taxon>Attheyaceae</taxon>
        <taxon>Attheya</taxon>
    </lineage>
</organism>
<dbReference type="Pfam" id="PF01042">
    <property type="entry name" value="Ribonuc_L-PSP"/>
    <property type="match status" value="1"/>
</dbReference>
<gene>
    <name evidence="1" type="ORF">ASEP1449_LOCUS12669</name>
</gene>
<dbReference type="CDD" id="cd06150">
    <property type="entry name" value="YjgF_YER057c_UK114_like_2"/>
    <property type="match status" value="1"/>
</dbReference>
<dbReference type="InterPro" id="IPR006175">
    <property type="entry name" value="YjgF/YER057c/UK114"/>
</dbReference>
<dbReference type="AlphaFoldDB" id="A0A7S2UIG1"/>